<feature type="compositionally biased region" description="Basic and acidic residues" evidence="1">
    <location>
        <begin position="163"/>
        <end position="173"/>
    </location>
</feature>
<comment type="caution">
    <text evidence="2">The sequence shown here is derived from an EMBL/GenBank/DDBJ whole genome shotgun (WGS) entry which is preliminary data.</text>
</comment>
<feature type="region of interest" description="Disordered" evidence="1">
    <location>
        <begin position="1"/>
        <end position="118"/>
    </location>
</feature>
<proteinExistence type="predicted"/>
<name>A0A086JZY0_TOXGO</name>
<gene>
    <name evidence="2" type="ORF">TGP89_217810</name>
</gene>
<sequence length="196" mass="21940">MDPQNQTGGQCRAGKDRKGKHATKRGSVANEQAENRPEAWMSQKAGLEESSESGETGGVERNKGKEELRQEKLRTREDQEPEKRGKETDWRAAREREKRLRTASPCHSAKTQEHENKSQCFNAHAPQKVLVGTVCKSSALPSVFREPSFPSSPTFSATACRQQRADRGCEGRHRRDSDFVILRDGAIALPSPTQKR</sequence>
<evidence type="ECO:0000256" key="1">
    <source>
        <dbReference type="SAM" id="MobiDB-lite"/>
    </source>
</evidence>
<dbReference type="VEuPathDB" id="ToxoDB:TGP89_217810"/>
<evidence type="ECO:0000313" key="3">
    <source>
        <dbReference type="Proteomes" id="UP000028828"/>
    </source>
</evidence>
<dbReference type="AlphaFoldDB" id="A0A086JZY0"/>
<accession>A0A086JZY0</accession>
<evidence type="ECO:0000313" key="2">
    <source>
        <dbReference type="EMBL" id="KFG37698.1"/>
    </source>
</evidence>
<feature type="compositionally biased region" description="Basic residues" evidence="1">
    <location>
        <begin position="15"/>
        <end position="24"/>
    </location>
</feature>
<feature type="compositionally biased region" description="Basic and acidic residues" evidence="1">
    <location>
        <begin position="58"/>
        <end position="100"/>
    </location>
</feature>
<organism evidence="2 3">
    <name type="scientific">Toxoplasma gondii p89</name>
    <dbReference type="NCBI Taxonomy" id="943119"/>
    <lineage>
        <taxon>Eukaryota</taxon>
        <taxon>Sar</taxon>
        <taxon>Alveolata</taxon>
        <taxon>Apicomplexa</taxon>
        <taxon>Conoidasida</taxon>
        <taxon>Coccidia</taxon>
        <taxon>Eucoccidiorida</taxon>
        <taxon>Eimeriorina</taxon>
        <taxon>Sarcocystidae</taxon>
        <taxon>Toxoplasma</taxon>
    </lineage>
</organism>
<feature type="compositionally biased region" description="Low complexity" evidence="1">
    <location>
        <begin position="147"/>
        <end position="159"/>
    </location>
</feature>
<dbReference type="EMBL" id="AEYI02001417">
    <property type="protein sequence ID" value="KFG37698.1"/>
    <property type="molecule type" value="Genomic_DNA"/>
</dbReference>
<dbReference type="Proteomes" id="UP000028828">
    <property type="component" value="Unassembled WGS sequence"/>
</dbReference>
<protein>
    <submittedName>
        <fullName evidence="2">Uncharacterized protein</fullName>
    </submittedName>
</protein>
<reference evidence="2 3" key="1">
    <citation type="submission" date="2014-03" db="EMBL/GenBank/DDBJ databases">
        <authorList>
            <person name="Sibley D."/>
            <person name="Venepally P."/>
            <person name="Karamycheva S."/>
            <person name="Hadjithomas M."/>
            <person name="Khan A."/>
            <person name="Brunk B."/>
            <person name="Roos D."/>
            <person name="Caler E."/>
            <person name="Lorenzi H."/>
        </authorList>
    </citation>
    <scope>NUCLEOTIDE SEQUENCE [LARGE SCALE GENOMIC DNA]</scope>
    <source>
        <strain evidence="3">p89</strain>
    </source>
</reference>
<feature type="region of interest" description="Disordered" evidence="1">
    <location>
        <begin position="144"/>
        <end position="173"/>
    </location>
</feature>